<accession>A0A834HXM1</accession>
<organism evidence="1 2">
    <name type="scientific">Rhynchophorus ferrugineus</name>
    <name type="common">Red palm weevil</name>
    <name type="synonym">Curculio ferrugineus</name>
    <dbReference type="NCBI Taxonomy" id="354439"/>
    <lineage>
        <taxon>Eukaryota</taxon>
        <taxon>Metazoa</taxon>
        <taxon>Ecdysozoa</taxon>
        <taxon>Arthropoda</taxon>
        <taxon>Hexapoda</taxon>
        <taxon>Insecta</taxon>
        <taxon>Pterygota</taxon>
        <taxon>Neoptera</taxon>
        <taxon>Endopterygota</taxon>
        <taxon>Coleoptera</taxon>
        <taxon>Polyphaga</taxon>
        <taxon>Cucujiformia</taxon>
        <taxon>Curculionidae</taxon>
        <taxon>Dryophthorinae</taxon>
        <taxon>Rhynchophorus</taxon>
    </lineage>
</organism>
<comment type="caution">
    <text evidence="1">The sequence shown here is derived from an EMBL/GenBank/DDBJ whole genome shotgun (WGS) entry which is preliminary data.</text>
</comment>
<reference evidence="1" key="1">
    <citation type="submission" date="2020-08" db="EMBL/GenBank/DDBJ databases">
        <title>Genome sequencing and assembly of the red palm weevil Rhynchophorus ferrugineus.</title>
        <authorList>
            <person name="Dias G.B."/>
            <person name="Bergman C.M."/>
            <person name="Manee M."/>
        </authorList>
    </citation>
    <scope>NUCLEOTIDE SEQUENCE</scope>
    <source>
        <strain evidence="1">AA-2017</strain>
        <tissue evidence="1">Whole larva</tissue>
    </source>
</reference>
<keyword evidence="2" id="KW-1185">Reference proteome</keyword>
<protein>
    <submittedName>
        <fullName evidence="1">Uncharacterized protein</fullName>
    </submittedName>
</protein>
<dbReference type="EMBL" id="JAACXV010014280">
    <property type="protein sequence ID" value="KAF7269018.1"/>
    <property type="molecule type" value="Genomic_DNA"/>
</dbReference>
<evidence type="ECO:0000313" key="1">
    <source>
        <dbReference type="EMBL" id="KAF7269018.1"/>
    </source>
</evidence>
<sequence length="92" mass="10254">MRKLINFIRLPICSGADKNPSYCIEEEYRRASCHSTPKHLRITEFKLSLSRSDLINCRFGERAAINLFVVVLVSGTPSVGGTAKNSGVLFDH</sequence>
<gene>
    <name evidence="1" type="ORF">GWI33_017939</name>
</gene>
<dbReference type="AlphaFoldDB" id="A0A834HXM1"/>
<name>A0A834HXM1_RHYFE</name>
<proteinExistence type="predicted"/>
<dbReference type="Proteomes" id="UP000625711">
    <property type="component" value="Unassembled WGS sequence"/>
</dbReference>
<evidence type="ECO:0000313" key="2">
    <source>
        <dbReference type="Proteomes" id="UP000625711"/>
    </source>
</evidence>